<proteinExistence type="predicted"/>
<feature type="non-terminal residue" evidence="6">
    <location>
        <position position="1"/>
    </location>
</feature>
<dbReference type="GO" id="GO:0042147">
    <property type="term" value="P:retrograde transport, endosome to Golgi"/>
    <property type="evidence" value="ECO:0007669"/>
    <property type="project" value="TreeGrafter"/>
</dbReference>
<organism evidence="6 7">
    <name type="scientific">Catenaria anguillulae PL171</name>
    <dbReference type="NCBI Taxonomy" id="765915"/>
    <lineage>
        <taxon>Eukaryota</taxon>
        <taxon>Fungi</taxon>
        <taxon>Fungi incertae sedis</taxon>
        <taxon>Blastocladiomycota</taxon>
        <taxon>Blastocladiomycetes</taxon>
        <taxon>Blastocladiales</taxon>
        <taxon>Catenariaceae</taxon>
        <taxon>Catenaria</taxon>
    </lineage>
</organism>
<dbReference type="GO" id="GO:0005829">
    <property type="term" value="C:cytosol"/>
    <property type="evidence" value="ECO:0007669"/>
    <property type="project" value="GOC"/>
</dbReference>
<dbReference type="EMBL" id="MCFL01000006">
    <property type="protein sequence ID" value="ORZ39076.1"/>
    <property type="molecule type" value="Genomic_DNA"/>
</dbReference>
<dbReference type="GO" id="GO:0045332">
    <property type="term" value="P:phospholipid translocation"/>
    <property type="evidence" value="ECO:0007669"/>
    <property type="project" value="TreeGrafter"/>
</dbReference>
<dbReference type="SMART" id="SM00679">
    <property type="entry name" value="CTNS"/>
    <property type="match status" value="1"/>
</dbReference>
<feature type="transmembrane region" description="Helical" evidence="5">
    <location>
        <begin position="63"/>
        <end position="86"/>
    </location>
</feature>
<evidence type="ECO:0008006" key="8">
    <source>
        <dbReference type="Google" id="ProtNLM"/>
    </source>
</evidence>
<dbReference type="STRING" id="765915.A0A1Y2HWU4"/>
<evidence type="ECO:0000256" key="3">
    <source>
        <dbReference type="ARBA" id="ARBA00022989"/>
    </source>
</evidence>
<protein>
    <recommendedName>
        <fullName evidence="8">PQ loop repeat-domain-containing protein</fullName>
    </recommendedName>
</protein>
<evidence type="ECO:0000313" key="6">
    <source>
        <dbReference type="EMBL" id="ORZ39076.1"/>
    </source>
</evidence>
<feature type="transmembrane region" description="Helical" evidence="5">
    <location>
        <begin position="36"/>
        <end position="56"/>
    </location>
</feature>
<keyword evidence="7" id="KW-1185">Reference proteome</keyword>
<keyword evidence="4 5" id="KW-0472">Membrane</keyword>
<keyword evidence="3 5" id="KW-1133">Transmembrane helix</keyword>
<dbReference type="PANTHER" id="PTHR14856:SF9">
    <property type="entry name" value="PQ-LOOP REPEAT-CONTAINING PROTEIN 1"/>
    <property type="match status" value="1"/>
</dbReference>
<dbReference type="OrthoDB" id="292213at2759"/>
<evidence type="ECO:0000256" key="2">
    <source>
        <dbReference type="ARBA" id="ARBA00022692"/>
    </source>
</evidence>
<dbReference type="AlphaFoldDB" id="A0A1Y2HWU4"/>
<sequence length="206" mass="22947">GDESIGIVDLAMIWLPAAAYFDQARTIAANKDVGNFNPAVCGVLIVCNLFRVFYWLNARFSTVLLYQSLVMITAQLLLLKLCVSVTSKRQPSTVVYKSVSEYMSSFWTWPRFRHYAVFLATLVTTLAFLHSVIGKSSAYGDFLAAIALGIEASVPMPQAYANWRRKSTYGLSFVVLLSWFGGDDRILCPNKRSPSILGVWRRSVPG</sequence>
<dbReference type="Pfam" id="PF04193">
    <property type="entry name" value="PQ-loop"/>
    <property type="match status" value="1"/>
</dbReference>
<dbReference type="GO" id="GO:0005768">
    <property type="term" value="C:endosome"/>
    <property type="evidence" value="ECO:0007669"/>
    <property type="project" value="TreeGrafter"/>
</dbReference>
<dbReference type="Gene3D" id="1.20.1280.290">
    <property type="match status" value="1"/>
</dbReference>
<dbReference type="GO" id="GO:0016020">
    <property type="term" value="C:membrane"/>
    <property type="evidence" value="ECO:0007669"/>
    <property type="project" value="UniProtKB-SubCell"/>
</dbReference>
<evidence type="ECO:0000256" key="5">
    <source>
        <dbReference type="SAM" id="Phobius"/>
    </source>
</evidence>
<evidence type="ECO:0000256" key="4">
    <source>
        <dbReference type="ARBA" id="ARBA00023136"/>
    </source>
</evidence>
<dbReference type="PANTHER" id="PTHR14856">
    <property type="entry name" value="PQ-LOOP REPEAT-CONTAINING PROTEIN 1-LIKE PROTEIN"/>
    <property type="match status" value="1"/>
</dbReference>
<dbReference type="InterPro" id="IPR006603">
    <property type="entry name" value="PQ-loop_rpt"/>
</dbReference>
<gene>
    <name evidence="6" type="ORF">BCR44DRAFT_230623</name>
</gene>
<evidence type="ECO:0000256" key="1">
    <source>
        <dbReference type="ARBA" id="ARBA00004141"/>
    </source>
</evidence>
<evidence type="ECO:0000313" key="7">
    <source>
        <dbReference type="Proteomes" id="UP000193411"/>
    </source>
</evidence>
<feature type="transmembrane region" description="Helical" evidence="5">
    <location>
        <begin position="112"/>
        <end position="133"/>
    </location>
</feature>
<reference evidence="6 7" key="1">
    <citation type="submission" date="2016-07" db="EMBL/GenBank/DDBJ databases">
        <title>Pervasive Adenine N6-methylation of Active Genes in Fungi.</title>
        <authorList>
            <consortium name="DOE Joint Genome Institute"/>
            <person name="Mondo S.J."/>
            <person name="Dannebaum R.O."/>
            <person name="Kuo R.C."/>
            <person name="Labutti K."/>
            <person name="Haridas S."/>
            <person name="Kuo A."/>
            <person name="Salamov A."/>
            <person name="Ahrendt S.R."/>
            <person name="Lipzen A."/>
            <person name="Sullivan W."/>
            <person name="Andreopoulos W.B."/>
            <person name="Clum A."/>
            <person name="Lindquist E."/>
            <person name="Daum C."/>
            <person name="Ramamoorthy G.K."/>
            <person name="Gryganskyi A."/>
            <person name="Culley D."/>
            <person name="Magnuson J.K."/>
            <person name="James T.Y."/>
            <person name="O'Malley M.A."/>
            <person name="Stajich J.E."/>
            <person name="Spatafora J.W."/>
            <person name="Visel A."/>
            <person name="Grigoriev I.V."/>
        </authorList>
    </citation>
    <scope>NUCLEOTIDE SEQUENCE [LARGE SCALE GENOMIC DNA]</scope>
    <source>
        <strain evidence="6 7">PL171</strain>
    </source>
</reference>
<comment type="subcellular location">
    <subcellularLocation>
        <location evidence="1">Membrane</location>
        <topology evidence="1">Multi-pass membrane protein</topology>
    </subcellularLocation>
</comment>
<name>A0A1Y2HWU4_9FUNG</name>
<accession>A0A1Y2HWU4</accession>
<keyword evidence="2 5" id="KW-0812">Transmembrane</keyword>
<dbReference type="Proteomes" id="UP000193411">
    <property type="component" value="Unassembled WGS sequence"/>
</dbReference>
<dbReference type="GO" id="GO:0005802">
    <property type="term" value="C:trans-Golgi network"/>
    <property type="evidence" value="ECO:0007669"/>
    <property type="project" value="TreeGrafter"/>
</dbReference>
<comment type="caution">
    <text evidence="6">The sequence shown here is derived from an EMBL/GenBank/DDBJ whole genome shotgun (WGS) entry which is preliminary data.</text>
</comment>
<dbReference type="InterPro" id="IPR052241">
    <property type="entry name" value="SLC66/Scramblase_ANY1"/>
</dbReference>